<keyword evidence="2" id="KW-0186">Copper</keyword>
<sequence length="386" mass="45081">MAAMTPETQSFSCKEGSVDEDHLGQRRVCRGGKLSGPCRVRREWSGMLPGERYRFVFTLKNASTRADYRNLVNKHTKEFDNIHNNRQFLPWHRWYLLQMENILRKVDPIVTLPYWDWSLWSGAPWLDQILSFWSEAPWGFGSNGGRNGCVYGGPFGKHQWKLTNGNCLKRNFNGNPPDCIAIHKCLRIPYYRFTQFESTLRDTLHNNMHCRIGGKGGTMCSKLSANAPEFLLHHGFVDKLWSDWQKKGTNYKNAYFKGIIYLYGISPRMRPWNLRDLSKQPGGTCVIYEDPHHKNYKLCHESLSSLTISEIDAIPRQRFTRVSNLEFDLFMLTKKKAKDRVNEEMKSLEPKKVLSKGTEFNSWQDKKLGFKVEDVKEAIEKKRKKR</sequence>
<dbReference type="Pfam" id="PF00264">
    <property type="entry name" value="Tyrosinase"/>
    <property type="match status" value="1"/>
</dbReference>
<dbReference type="InterPro" id="IPR008922">
    <property type="entry name" value="Di-copper_centre_dom_sf"/>
</dbReference>
<organism evidence="4 5">
    <name type="scientific">Acropora cervicornis</name>
    <name type="common">Staghorn coral</name>
    <dbReference type="NCBI Taxonomy" id="6130"/>
    <lineage>
        <taxon>Eukaryota</taxon>
        <taxon>Metazoa</taxon>
        <taxon>Cnidaria</taxon>
        <taxon>Anthozoa</taxon>
        <taxon>Hexacorallia</taxon>
        <taxon>Scleractinia</taxon>
        <taxon>Astrocoeniina</taxon>
        <taxon>Acroporidae</taxon>
        <taxon>Acropora</taxon>
    </lineage>
</organism>
<dbReference type="InterPro" id="IPR050316">
    <property type="entry name" value="Tyrosinase/Hemocyanin"/>
</dbReference>
<dbReference type="Proteomes" id="UP001249851">
    <property type="component" value="Unassembled WGS sequence"/>
</dbReference>
<dbReference type="PANTHER" id="PTHR11474:SF126">
    <property type="entry name" value="TYROSINASE-LIKE PROTEIN TYR-1-RELATED"/>
    <property type="match status" value="1"/>
</dbReference>
<dbReference type="SUPFAM" id="SSF48056">
    <property type="entry name" value="Di-copper centre-containing domain"/>
    <property type="match status" value="1"/>
</dbReference>
<evidence type="ECO:0000256" key="2">
    <source>
        <dbReference type="ARBA" id="ARBA00023008"/>
    </source>
</evidence>
<dbReference type="AlphaFoldDB" id="A0AAD9Q3A2"/>
<protein>
    <submittedName>
        <fullName evidence="4">Tyrosinase</fullName>
    </submittedName>
</protein>
<accession>A0AAD9Q3A2</accession>
<dbReference type="EMBL" id="JARQWQ010000075">
    <property type="protein sequence ID" value="KAK2553749.1"/>
    <property type="molecule type" value="Genomic_DNA"/>
</dbReference>
<proteinExistence type="predicted"/>
<evidence type="ECO:0000313" key="4">
    <source>
        <dbReference type="EMBL" id="KAK2553749.1"/>
    </source>
</evidence>
<reference evidence="4" key="1">
    <citation type="journal article" date="2023" name="G3 (Bethesda)">
        <title>Whole genome assembly and annotation of the endangered Caribbean coral Acropora cervicornis.</title>
        <authorList>
            <person name="Selwyn J.D."/>
            <person name="Vollmer S.V."/>
        </authorList>
    </citation>
    <scope>NUCLEOTIDE SEQUENCE</scope>
    <source>
        <strain evidence="4">K2</strain>
    </source>
</reference>
<name>A0AAD9Q3A2_ACRCE</name>
<gene>
    <name evidence="4" type="ORF">P5673_024979</name>
</gene>
<keyword evidence="1" id="KW-0479">Metal-binding</keyword>
<dbReference type="PROSITE" id="PS00497">
    <property type="entry name" value="TYROSINASE_1"/>
    <property type="match status" value="1"/>
</dbReference>
<comment type="caution">
    <text evidence="4">The sequence shown here is derived from an EMBL/GenBank/DDBJ whole genome shotgun (WGS) entry which is preliminary data.</text>
</comment>
<keyword evidence="5" id="KW-1185">Reference proteome</keyword>
<evidence type="ECO:0000256" key="1">
    <source>
        <dbReference type="ARBA" id="ARBA00022723"/>
    </source>
</evidence>
<reference evidence="4" key="2">
    <citation type="journal article" date="2023" name="Science">
        <title>Genomic signatures of disease resistance in endangered staghorn corals.</title>
        <authorList>
            <person name="Vollmer S.V."/>
            <person name="Selwyn J.D."/>
            <person name="Despard B.A."/>
            <person name="Roesel C.L."/>
        </authorList>
    </citation>
    <scope>NUCLEOTIDE SEQUENCE</scope>
    <source>
        <strain evidence="4">K2</strain>
    </source>
</reference>
<dbReference type="PRINTS" id="PR00092">
    <property type="entry name" value="TYROSINASE"/>
</dbReference>
<dbReference type="InterPro" id="IPR002227">
    <property type="entry name" value="Tyrosinase_Cu-bd"/>
</dbReference>
<dbReference type="Gene3D" id="1.10.1280.10">
    <property type="entry name" value="Di-copper center containing domain from catechol oxidase"/>
    <property type="match status" value="1"/>
</dbReference>
<evidence type="ECO:0000313" key="5">
    <source>
        <dbReference type="Proteomes" id="UP001249851"/>
    </source>
</evidence>
<dbReference type="GO" id="GO:0046872">
    <property type="term" value="F:metal ion binding"/>
    <property type="evidence" value="ECO:0007669"/>
    <property type="project" value="UniProtKB-KW"/>
</dbReference>
<dbReference type="PANTHER" id="PTHR11474">
    <property type="entry name" value="TYROSINASE FAMILY MEMBER"/>
    <property type="match status" value="1"/>
</dbReference>
<evidence type="ECO:0000259" key="3">
    <source>
        <dbReference type="PROSITE" id="PS00497"/>
    </source>
</evidence>
<dbReference type="GO" id="GO:0016491">
    <property type="term" value="F:oxidoreductase activity"/>
    <property type="evidence" value="ECO:0007669"/>
    <property type="project" value="InterPro"/>
</dbReference>
<feature type="domain" description="Tyrosinase copper-binding" evidence="3">
    <location>
        <begin position="83"/>
        <end position="100"/>
    </location>
</feature>